<dbReference type="GO" id="GO:0046872">
    <property type="term" value="F:metal ion binding"/>
    <property type="evidence" value="ECO:0007669"/>
    <property type="project" value="UniProtKB-UniRule"/>
</dbReference>
<dbReference type="InterPro" id="IPR001453">
    <property type="entry name" value="MoaB/Mog_dom"/>
</dbReference>
<sequence>MKKISVKEAVGCVLCHDITQIIPGKIKDRAFKKGHIIREEDVPVLLSLGKDNIYIWEKKEGYLHENEAAERLKDLSAGDGLAFSEVKEGKINFIANRDGILKIDKELLMELNLIDEIMFATRHNNMTVKKGEKVAGTRVIPLVIDEKKILEAEKLTKGKKIVSVKPYKKLKVGLIVTGNEVYYGRIKDAFSPVIEEKISKFNCDIIDKVILSDNPKIITETIENYIDKGADIILCTGGMSVDPDDTTPTAIKNTGGEIISYGAPVLPGAMFLVAYKDDIPILGLPGCVMYAKTTIFDLILPRVIAGERVTKRELAAYGHGGFCAECEVCRYPNCSFGKGW</sequence>
<dbReference type="GO" id="GO:0005829">
    <property type="term" value="C:cytosol"/>
    <property type="evidence" value="ECO:0007669"/>
    <property type="project" value="TreeGrafter"/>
</dbReference>
<gene>
    <name evidence="3" type="ORF">N495_04895</name>
</gene>
<reference evidence="3 4" key="1">
    <citation type="submission" date="2014-06" db="EMBL/GenBank/DDBJ databases">
        <title>Genome characterization of distinct group I Clostridium botulinum lineages.</title>
        <authorList>
            <person name="Giordani F."/>
            <person name="Anselmo A."/>
            <person name="Fillo S."/>
            <person name="Palozzi A.M."/>
            <person name="Fortunato A."/>
            <person name="Gentile B."/>
            <person name="Ciammaruconi A."/>
            <person name="Anniballi F."/>
            <person name="De Medici D."/>
            <person name="Lista F."/>
        </authorList>
    </citation>
    <scope>NUCLEOTIDE SEQUENCE [LARGE SCALE GENOMIC DNA]</scope>
    <source>
        <strain evidence="3 4">B2 450</strain>
    </source>
</reference>
<comment type="similarity">
    <text evidence="1">Belongs to the MoeA family.</text>
</comment>
<dbReference type="PATRIC" id="fig|1379739.3.peg.1302"/>
<dbReference type="UniPathway" id="UPA00344"/>
<protein>
    <recommendedName>
        <fullName evidence="1">Molybdopterin molybdenumtransferase</fullName>
        <ecNumber evidence="1">2.10.1.1</ecNumber>
    </recommendedName>
</protein>
<dbReference type="Proteomes" id="UP000032250">
    <property type="component" value="Unassembled WGS sequence"/>
</dbReference>
<proteinExistence type="inferred from homology"/>
<dbReference type="GO" id="GO:0006777">
    <property type="term" value="P:Mo-molybdopterin cofactor biosynthetic process"/>
    <property type="evidence" value="ECO:0007669"/>
    <property type="project" value="UniProtKB-UniRule"/>
</dbReference>
<dbReference type="OrthoDB" id="9767940at2"/>
<dbReference type="CDD" id="cd03522">
    <property type="entry name" value="MoeA_like"/>
    <property type="match status" value="1"/>
</dbReference>
<keyword evidence="1" id="KW-0479">Metal-binding</keyword>
<dbReference type="SUPFAM" id="SSF53218">
    <property type="entry name" value="Molybdenum cofactor biosynthesis proteins"/>
    <property type="match status" value="1"/>
</dbReference>
<comment type="catalytic activity">
    <reaction evidence="1">
        <text>adenylyl-molybdopterin + molybdate = Mo-molybdopterin + AMP + H(+)</text>
        <dbReference type="Rhea" id="RHEA:35047"/>
        <dbReference type="ChEBI" id="CHEBI:15378"/>
        <dbReference type="ChEBI" id="CHEBI:36264"/>
        <dbReference type="ChEBI" id="CHEBI:62727"/>
        <dbReference type="ChEBI" id="CHEBI:71302"/>
        <dbReference type="ChEBI" id="CHEBI:456215"/>
    </reaction>
</comment>
<dbReference type="RefSeq" id="WP_042386353.1">
    <property type="nucleotide sequence ID" value="NZ_JXSU01000007.1"/>
</dbReference>
<keyword evidence="1" id="KW-0460">Magnesium</keyword>
<comment type="cofactor">
    <cofactor evidence="1">
        <name>Mg(2+)</name>
        <dbReference type="ChEBI" id="CHEBI:18420"/>
    </cofactor>
</comment>
<dbReference type="EC" id="2.10.1.1" evidence="1"/>
<evidence type="ECO:0000313" key="4">
    <source>
        <dbReference type="Proteomes" id="UP000032250"/>
    </source>
</evidence>
<dbReference type="SMART" id="SM00852">
    <property type="entry name" value="MoCF_biosynth"/>
    <property type="match status" value="1"/>
</dbReference>
<dbReference type="AlphaFoldDB" id="A0A0D1BVW1"/>
<feature type="domain" description="MoaB/Mog" evidence="2">
    <location>
        <begin position="173"/>
        <end position="305"/>
    </location>
</feature>
<keyword evidence="1" id="KW-0808">Transferase</keyword>
<comment type="function">
    <text evidence="1">Catalyzes the insertion of molybdate into adenylated molybdopterin with the concomitant release of AMP.</text>
</comment>
<evidence type="ECO:0000259" key="2">
    <source>
        <dbReference type="SMART" id="SM00852"/>
    </source>
</evidence>
<comment type="pathway">
    <text evidence="1">Cofactor biosynthesis; molybdopterin biosynthesis.</text>
</comment>
<dbReference type="GO" id="GO:0061599">
    <property type="term" value="F:molybdopterin molybdotransferase activity"/>
    <property type="evidence" value="ECO:0007669"/>
    <property type="project" value="UniProtKB-UniRule"/>
</dbReference>
<accession>A0A0D1BVW1</accession>
<dbReference type="InterPro" id="IPR036425">
    <property type="entry name" value="MoaB/Mog-like_dom_sf"/>
</dbReference>
<dbReference type="Gene3D" id="3.40.980.10">
    <property type="entry name" value="MoaB/Mog-like domain"/>
    <property type="match status" value="1"/>
</dbReference>
<dbReference type="PANTHER" id="PTHR10192">
    <property type="entry name" value="MOLYBDOPTERIN BIOSYNTHESIS PROTEIN"/>
    <property type="match status" value="1"/>
</dbReference>
<dbReference type="HOGENOM" id="CLU_068847_1_0_9"/>
<name>A0A0D1BVW1_CLOBO</name>
<dbReference type="InterPro" id="IPR038987">
    <property type="entry name" value="MoeA-like"/>
</dbReference>
<dbReference type="PANTHER" id="PTHR10192:SF28">
    <property type="entry name" value="MOLYBDOPTERIN MOLYBDENUMTRANSFERASE"/>
    <property type="match status" value="1"/>
</dbReference>
<keyword evidence="1" id="KW-0500">Molybdenum</keyword>
<comment type="caution">
    <text evidence="3">The sequence shown here is derived from an EMBL/GenBank/DDBJ whole genome shotgun (WGS) entry which is preliminary data.</text>
</comment>
<keyword evidence="1" id="KW-0501">Molybdenum cofactor biosynthesis</keyword>
<organism evidence="3 4">
    <name type="scientific">Clostridium botulinum B2 450</name>
    <dbReference type="NCBI Taxonomy" id="1379739"/>
    <lineage>
        <taxon>Bacteria</taxon>
        <taxon>Bacillati</taxon>
        <taxon>Bacillota</taxon>
        <taxon>Clostridia</taxon>
        <taxon>Eubacteriales</taxon>
        <taxon>Clostridiaceae</taxon>
        <taxon>Clostridium</taxon>
    </lineage>
</organism>
<dbReference type="Pfam" id="PF00994">
    <property type="entry name" value="MoCF_biosynth"/>
    <property type="match status" value="1"/>
</dbReference>
<evidence type="ECO:0000256" key="1">
    <source>
        <dbReference type="RuleBase" id="RU365090"/>
    </source>
</evidence>
<evidence type="ECO:0000313" key="3">
    <source>
        <dbReference type="EMBL" id="KIS22946.1"/>
    </source>
</evidence>
<dbReference type="EMBL" id="JXSU01000007">
    <property type="protein sequence ID" value="KIS22946.1"/>
    <property type="molecule type" value="Genomic_DNA"/>
</dbReference>
<dbReference type="Gene3D" id="3.90.105.10">
    <property type="entry name" value="Molybdopterin biosynthesis moea protein, domain 2"/>
    <property type="match status" value="1"/>
</dbReference>